<feature type="transmembrane region" description="Helical" evidence="5">
    <location>
        <begin position="635"/>
        <end position="655"/>
    </location>
</feature>
<proteinExistence type="predicted"/>
<feature type="signal peptide" evidence="6">
    <location>
        <begin position="1"/>
        <end position="20"/>
    </location>
</feature>
<evidence type="ECO:0000256" key="6">
    <source>
        <dbReference type="SAM" id="SignalP"/>
    </source>
</evidence>
<feature type="transmembrane region" description="Helical" evidence="5">
    <location>
        <begin position="48"/>
        <end position="74"/>
    </location>
</feature>
<feature type="transmembrane region" description="Helical" evidence="5">
    <location>
        <begin position="341"/>
        <end position="361"/>
    </location>
</feature>
<feature type="transmembrane region" description="Helical" evidence="5">
    <location>
        <begin position="412"/>
        <end position="431"/>
    </location>
</feature>
<feature type="transmembrane region" description="Helical" evidence="5">
    <location>
        <begin position="797"/>
        <end position="815"/>
    </location>
</feature>
<dbReference type="InterPro" id="IPR000109">
    <property type="entry name" value="POT_fam"/>
</dbReference>
<dbReference type="PANTHER" id="PTHR11654">
    <property type="entry name" value="OLIGOPEPTIDE TRANSPORTER-RELATED"/>
    <property type="match status" value="1"/>
</dbReference>
<name>A0A8X7ZCH7_POPTO</name>
<feature type="transmembrane region" description="Helical" evidence="5">
    <location>
        <begin position="125"/>
        <end position="143"/>
    </location>
</feature>
<keyword evidence="4 5" id="KW-0472">Membrane</keyword>
<organism evidence="7 8">
    <name type="scientific">Populus tomentosa</name>
    <name type="common">Chinese white poplar</name>
    <dbReference type="NCBI Taxonomy" id="118781"/>
    <lineage>
        <taxon>Eukaryota</taxon>
        <taxon>Viridiplantae</taxon>
        <taxon>Streptophyta</taxon>
        <taxon>Embryophyta</taxon>
        <taxon>Tracheophyta</taxon>
        <taxon>Spermatophyta</taxon>
        <taxon>Magnoliopsida</taxon>
        <taxon>eudicotyledons</taxon>
        <taxon>Gunneridae</taxon>
        <taxon>Pentapetalae</taxon>
        <taxon>rosids</taxon>
        <taxon>fabids</taxon>
        <taxon>Malpighiales</taxon>
        <taxon>Salicaceae</taxon>
        <taxon>Saliceae</taxon>
        <taxon>Populus</taxon>
    </lineage>
</organism>
<dbReference type="GO" id="GO:0016020">
    <property type="term" value="C:membrane"/>
    <property type="evidence" value="ECO:0007669"/>
    <property type="project" value="UniProtKB-SubCell"/>
</dbReference>
<evidence type="ECO:0000256" key="3">
    <source>
        <dbReference type="ARBA" id="ARBA00022989"/>
    </source>
</evidence>
<comment type="caution">
    <text evidence="7">The sequence shown here is derived from an EMBL/GenBank/DDBJ whole genome shotgun (WGS) entry which is preliminary data.</text>
</comment>
<keyword evidence="3 5" id="KW-1133">Transmembrane helix</keyword>
<dbReference type="Proteomes" id="UP000886885">
    <property type="component" value="Chromosome 8A"/>
</dbReference>
<feature type="transmembrane region" description="Helical" evidence="5">
    <location>
        <begin position="368"/>
        <end position="392"/>
    </location>
</feature>
<evidence type="ECO:0000256" key="2">
    <source>
        <dbReference type="ARBA" id="ARBA00022692"/>
    </source>
</evidence>
<evidence type="ECO:0000313" key="7">
    <source>
        <dbReference type="EMBL" id="KAG6765267.1"/>
    </source>
</evidence>
<feature type="transmembrane region" description="Helical" evidence="5">
    <location>
        <begin position="676"/>
        <end position="694"/>
    </location>
</feature>
<reference evidence="7" key="1">
    <citation type="journal article" date="2020" name="bioRxiv">
        <title>Hybrid origin of Populus tomentosa Carr. identified through genome sequencing and phylogenomic analysis.</title>
        <authorList>
            <person name="An X."/>
            <person name="Gao K."/>
            <person name="Chen Z."/>
            <person name="Li J."/>
            <person name="Yang X."/>
            <person name="Yang X."/>
            <person name="Zhou J."/>
            <person name="Guo T."/>
            <person name="Zhao T."/>
            <person name="Huang S."/>
            <person name="Miao D."/>
            <person name="Khan W.U."/>
            <person name="Rao P."/>
            <person name="Ye M."/>
            <person name="Lei B."/>
            <person name="Liao W."/>
            <person name="Wang J."/>
            <person name="Ji L."/>
            <person name="Li Y."/>
            <person name="Guo B."/>
            <person name="Mustafa N.S."/>
            <person name="Li S."/>
            <person name="Yun Q."/>
            <person name="Keller S.R."/>
            <person name="Mao J."/>
            <person name="Zhang R."/>
            <person name="Strauss S.H."/>
        </authorList>
    </citation>
    <scope>NUCLEOTIDE SEQUENCE</scope>
    <source>
        <strain evidence="7">GM15</strain>
        <tissue evidence="7">Leaf</tissue>
    </source>
</reference>
<feature type="transmembrane region" description="Helical" evidence="5">
    <location>
        <begin position="480"/>
        <end position="501"/>
    </location>
</feature>
<dbReference type="GO" id="GO:0022857">
    <property type="term" value="F:transmembrane transporter activity"/>
    <property type="evidence" value="ECO:0007669"/>
    <property type="project" value="InterPro"/>
</dbReference>
<sequence length="834" mass="92618">MNMIEFVGLASLFFAMVGSAVVETRRLCVVRTHHLNREPPGSVVPMSGLWLMVQFIVIGVGEAFHFPGQVALYYQEFPKSLRSTSTAMISLLIGIGYYLSTAIIDSVRRSTGWLPDNINDGRLDYVFWLLTAIAFLNFGYYLLCTKLFKYQNTENHENEASAYMGDLAVDVVVIADVALTLSKMHRQRQEVLSENRDSRRSGYAEGLRKTEHITANSAKQETQQMARLVFKSVLGWHHVNPCIFNPFLETSTMCDWFMCTNPPCSETALRKKKKKMESLQTTSIPSDQAPSMKHSKRGGWTTFPFIIGAVMGLTLAAGAGSSNLIVFLVTVMNIKSINATQINNIILGCYSLFPIAGAVIADSFFSSFYVVSVFAFVSLLSLILLTLASTIHSLRPPTCVIGSLACEAPSKLQYAVLYLALALASLGVGGTRFTISTMGADQFKKPNEQGTFFSWYFFTLYLASAISLTGIIYVQDSVSWGLGFGIGVVANAIGLAVLLLGKRFYCHTKPKGSPFVGIARVLVAAVRKRRKLETVQSQGYFHGDNTKAISSPTESLRFLNCAALRFEDDRKSDGSYSSSWWLCTVEEVEDLKTLIKIMPLWSSSILLSTTIAMINSLTVLQALTMDRHLGPHFKIPAGSFLVFSILATAISISIIDRFLLPMWEKLTRRSLKPLQQIGIGHVINIFAMVGSALVETRRLRVVRTHHLNREPPGSVVPMSGLWLMVQFIVIGVGEAFHFPGQVALYYQEFPKSLRSTSTAMISLLIGIGYYLSTAIIDSVRRSTGWLPDNINDGRLDYVFWLLTAIAFLNFGYYLLCTKMFKYQNTENHENEASA</sequence>
<dbReference type="Pfam" id="PF00854">
    <property type="entry name" value="PTR2"/>
    <property type="match status" value="2"/>
</dbReference>
<keyword evidence="2 5" id="KW-0812">Transmembrane</keyword>
<evidence type="ECO:0000256" key="5">
    <source>
        <dbReference type="SAM" id="Phobius"/>
    </source>
</evidence>
<comment type="subcellular location">
    <subcellularLocation>
        <location evidence="1">Membrane</location>
        <topology evidence="1">Multi-pass membrane protein</topology>
    </subcellularLocation>
</comment>
<dbReference type="EMBL" id="JAAWWB010000015">
    <property type="protein sequence ID" value="KAG6765267.1"/>
    <property type="molecule type" value="Genomic_DNA"/>
</dbReference>
<feature type="transmembrane region" description="Helical" evidence="5">
    <location>
        <begin position="302"/>
        <end position="329"/>
    </location>
</feature>
<keyword evidence="8" id="KW-1185">Reference proteome</keyword>
<feature type="transmembrane region" description="Helical" evidence="5">
    <location>
        <begin position="86"/>
        <end position="105"/>
    </location>
</feature>
<gene>
    <name evidence="7" type="ORF">POTOM_029294</name>
</gene>
<feature type="transmembrane region" description="Helical" evidence="5">
    <location>
        <begin position="714"/>
        <end position="736"/>
    </location>
</feature>
<protein>
    <submittedName>
        <fullName evidence="7">Uncharacterized protein</fullName>
    </submittedName>
</protein>
<dbReference type="AlphaFoldDB" id="A0A8X7ZCH7"/>
<feature type="transmembrane region" description="Helical" evidence="5">
    <location>
        <begin position="600"/>
        <end position="623"/>
    </location>
</feature>
<feature type="transmembrane region" description="Helical" evidence="5">
    <location>
        <begin position="757"/>
        <end position="777"/>
    </location>
</feature>
<accession>A0A8X7ZCH7</accession>
<evidence type="ECO:0000256" key="4">
    <source>
        <dbReference type="ARBA" id="ARBA00023136"/>
    </source>
</evidence>
<feature type="chain" id="PRO_5036445860" evidence="6">
    <location>
        <begin position="21"/>
        <end position="834"/>
    </location>
</feature>
<evidence type="ECO:0000313" key="8">
    <source>
        <dbReference type="Proteomes" id="UP000886885"/>
    </source>
</evidence>
<evidence type="ECO:0000256" key="1">
    <source>
        <dbReference type="ARBA" id="ARBA00004141"/>
    </source>
</evidence>
<feature type="transmembrane region" description="Helical" evidence="5">
    <location>
        <begin position="452"/>
        <end position="474"/>
    </location>
</feature>
<keyword evidence="6" id="KW-0732">Signal</keyword>
<dbReference type="OrthoDB" id="8904098at2759"/>